<reference evidence="5" key="1">
    <citation type="submission" date="2023-08" db="EMBL/GenBank/DDBJ databases">
        <title>Black Yeasts Isolated from many extreme environments.</title>
        <authorList>
            <person name="Coleine C."/>
            <person name="Stajich J.E."/>
            <person name="Selbmann L."/>
        </authorList>
    </citation>
    <scope>NUCLEOTIDE SEQUENCE</scope>
    <source>
        <strain evidence="5">CCFEE 5810</strain>
    </source>
</reference>
<dbReference type="EMBL" id="JAVRQU010000001">
    <property type="protein sequence ID" value="KAK5707938.1"/>
    <property type="molecule type" value="Genomic_DNA"/>
</dbReference>
<keyword evidence="2" id="KW-0378">Hydrolase</keyword>
<protein>
    <recommendedName>
        <fullName evidence="7">Arginase</fullName>
    </recommendedName>
</protein>
<dbReference type="GO" id="GO:0030145">
    <property type="term" value="F:manganese ion binding"/>
    <property type="evidence" value="ECO:0007669"/>
    <property type="project" value="TreeGrafter"/>
</dbReference>
<sequence length="305" mass="33058">MRYESITVILSPYHVGVPNQGVGAGPKRVLDAGLVWYLEKQQVAVRSLTIPPVDDFQGEIGRGFELMRRIADIVRSARHEKSFPVVLAGNCFSSVGVSSGIDDIPHEELGMIWHDAHDDYHTPDTLTSGYFDAMGVSMLTGESWHALTASIPGFAPLRAENVIFCGVRDVTQVEGQRLEEAGFKIVWGDPSGMTHPAYAQDLEAILQELTAPRHAMIHWDLDSLDSEVCGEANRFAAPGGLTEDDLVGIGEMLPERVFPASLTVASFDPSYSADNGAVIARIAVRSIETLVRSMVANGLLSKVGQ</sequence>
<dbReference type="GO" id="GO:0005634">
    <property type="term" value="C:nucleus"/>
    <property type="evidence" value="ECO:0007669"/>
    <property type="project" value="TreeGrafter"/>
</dbReference>
<dbReference type="SUPFAM" id="SSF52768">
    <property type="entry name" value="Arginase/deacetylase"/>
    <property type="match status" value="1"/>
</dbReference>
<dbReference type="Proteomes" id="UP001310594">
    <property type="component" value="Unassembled WGS sequence"/>
</dbReference>
<accession>A0AAN7WHD8</accession>
<dbReference type="Pfam" id="PF00491">
    <property type="entry name" value="Arginase"/>
    <property type="match status" value="1"/>
</dbReference>
<evidence type="ECO:0000256" key="3">
    <source>
        <dbReference type="ARBA" id="ARBA00023211"/>
    </source>
</evidence>
<evidence type="ECO:0000256" key="1">
    <source>
        <dbReference type="ARBA" id="ARBA00022723"/>
    </source>
</evidence>
<keyword evidence="1" id="KW-0479">Metal-binding</keyword>
<proteinExistence type="inferred from homology"/>
<gene>
    <name evidence="5" type="ORF">LTR97_000477</name>
</gene>
<dbReference type="GO" id="GO:0004053">
    <property type="term" value="F:arginase activity"/>
    <property type="evidence" value="ECO:0007669"/>
    <property type="project" value="TreeGrafter"/>
</dbReference>
<dbReference type="PRINTS" id="PR00116">
    <property type="entry name" value="ARGINASE"/>
</dbReference>
<dbReference type="InterPro" id="IPR023696">
    <property type="entry name" value="Ureohydrolase_dom_sf"/>
</dbReference>
<dbReference type="PANTHER" id="PTHR43782">
    <property type="entry name" value="ARGINASE"/>
    <property type="match status" value="1"/>
</dbReference>
<dbReference type="GO" id="GO:0005829">
    <property type="term" value="C:cytosol"/>
    <property type="evidence" value="ECO:0007669"/>
    <property type="project" value="TreeGrafter"/>
</dbReference>
<keyword evidence="3" id="KW-0464">Manganese</keyword>
<dbReference type="PANTHER" id="PTHR43782:SF3">
    <property type="entry name" value="ARGINASE"/>
    <property type="match status" value="1"/>
</dbReference>
<comment type="similarity">
    <text evidence="4">Belongs to the arginase family.</text>
</comment>
<dbReference type="Gene3D" id="3.40.800.10">
    <property type="entry name" value="Ureohydrolase domain"/>
    <property type="match status" value="1"/>
</dbReference>
<comment type="caution">
    <text evidence="5">The sequence shown here is derived from an EMBL/GenBank/DDBJ whole genome shotgun (WGS) entry which is preliminary data.</text>
</comment>
<evidence type="ECO:0000313" key="6">
    <source>
        <dbReference type="Proteomes" id="UP001310594"/>
    </source>
</evidence>
<name>A0AAN7WHD8_9PEZI</name>
<evidence type="ECO:0000313" key="5">
    <source>
        <dbReference type="EMBL" id="KAK5707938.1"/>
    </source>
</evidence>
<organism evidence="5 6">
    <name type="scientific">Elasticomyces elasticus</name>
    <dbReference type="NCBI Taxonomy" id="574655"/>
    <lineage>
        <taxon>Eukaryota</taxon>
        <taxon>Fungi</taxon>
        <taxon>Dikarya</taxon>
        <taxon>Ascomycota</taxon>
        <taxon>Pezizomycotina</taxon>
        <taxon>Dothideomycetes</taxon>
        <taxon>Dothideomycetidae</taxon>
        <taxon>Mycosphaerellales</taxon>
        <taxon>Teratosphaeriaceae</taxon>
        <taxon>Elasticomyces</taxon>
    </lineage>
</organism>
<dbReference type="AlphaFoldDB" id="A0AAN7WHD8"/>
<dbReference type="InterPro" id="IPR006035">
    <property type="entry name" value="Ureohydrolase"/>
</dbReference>
<dbReference type="CDD" id="cd09999">
    <property type="entry name" value="Arginase-like_1"/>
    <property type="match status" value="1"/>
</dbReference>
<evidence type="ECO:0000256" key="4">
    <source>
        <dbReference type="PROSITE-ProRule" id="PRU00742"/>
    </source>
</evidence>
<evidence type="ECO:0008006" key="7">
    <source>
        <dbReference type="Google" id="ProtNLM"/>
    </source>
</evidence>
<evidence type="ECO:0000256" key="2">
    <source>
        <dbReference type="ARBA" id="ARBA00022801"/>
    </source>
</evidence>
<dbReference type="PROSITE" id="PS51409">
    <property type="entry name" value="ARGINASE_2"/>
    <property type="match status" value="1"/>
</dbReference>